<dbReference type="Proteomes" id="UP000225564">
    <property type="component" value="Segment"/>
</dbReference>
<gene>
    <name evidence="1" type="ORF">pVco5_089</name>
</gene>
<accession>A0A1W6JV00</accession>
<proteinExistence type="predicted"/>
<evidence type="ECO:0000313" key="1">
    <source>
        <dbReference type="EMBL" id="ARM71077.1"/>
    </source>
</evidence>
<sequence length="244" mass="27350">MLRTLSNTRYKIILDRLIGNTPLHENCFLAAAGNLLTDGAIVNEIGTALRSRMIHIHVESTPDQYIELAATKLKLDRRIISYLAYQKKNVNNFAQFQNGSSDETFACERTWEFVSDILAQVAPNQESPVPAEWTNLLAGTVGSTAAEFVTFTEAFKDLPTFADIIKDPKGAMIPNKAPVMWLLTGMLVGNADLTNLDEIMDYVNRLPREFQFVTVKMLWGKDDEFLTNSKVEKTFDQIGDLLIG</sequence>
<evidence type="ECO:0000313" key="2">
    <source>
        <dbReference type="Proteomes" id="UP000225564"/>
    </source>
</evidence>
<keyword evidence="2" id="KW-1185">Reference proteome</keyword>
<organism evidence="1 2">
    <name type="scientific">Vibrio phage pVco-5</name>
    <dbReference type="NCBI Taxonomy" id="1965485"/>
    <lineage>
        <taxon>Viruses</taxon>
        <taxon>Duplodnaviria</taxon>
        <taxon>Heunggongvirae</taxon>
        <taxon>Uroviricota</taxon>
        <taxon>Caudoviricetes</taxon>
        <taxon>Schitoviridae</taxon>
        <taxon>Vicoquintavirus</taxon>
        <taxon>Vicoquintavirus Pvco5</taxon>
    </lineage>
</organism>
<dbReference type="EMBL" id="KY612839">
    <property type="protein sequence ID" value="ARM71077.1"/>
    <property type="molecule type" value="Genomic_DNA"/>
</dbReference>
<reference evidence="1 2" key="1">
    <citation type="submission" date="2017-02" db="EMBL/GenBank/DDBJ databases">
        <title>Comeplete genome sequence of Bacteriophage pVco-5, that infects Vibrio corallilyticus.</title>
        <authorList>
            <person name="Kim H.J."/>
            <person name="Park S.C."/>
        </authorList>
    </citation>
    <scope>NUCLEOTIDE SEQUENCE [LARGE SCALE GENOMIC DNA]</scope>
</reference>
<name>A0A1W6JV00_9CAUD</name>
<protein>
    <submittedName>
        <fullName evidence="1">Uncharacterized protein</fullName>
    </submittedName>
</protein>